<evidence type="ECO:0000313" key="1">
    <source>
        <dbReference type="EMBL" id="MFE9171863.1"/>
    </source>
</evidence>
<sequence length="85" mass="9157">MTLMDVLVAFARTGRIGSLRCGMPLTEAEELLGPGRPHPAILMKGPGTDDYPYFWGGLELVVTQRAVSGIRAPRGTGHGPGRRRL</sequence>
<dbReference type="EMBL" id="JBIAFJ010000018">
    <property type="protein sequence ID" value="MFE9171863.1"/>
    <property type="molecule type" value="Genomic_DNA"/>
</dbReference>
<protein>
    <submittedName>
        <fullName evidence="1">Uncharacterized protein</fullName>
    </submittedName>
</protein>
<dbReference type="RefSeq" id="WP_388349040.1">
    <property type="nucleotide sequence ID" value="NZ_JBIAFJ010000018.1"/>
</dbReference>
<evidence type="ECO:0000313" key="2">
    <source>
        <dbReference type="Proteomes" id="UP001601197"/>
    </source>
</evidence>
<gene>
    <name evidence="1" type="ORF">ACFYNZ_20585</name>
</gene>
<reference evidence="1 2" key="1">
    <citation type="submission" date="2024-10" db="EMBL/GenBank/DDBJ databases">
        <title>The Natural Products Discovery Center: Release of the First 8490 Sequenced Strains for Exploring Actinobacteria Biosynthetic Diversity.</title>
        <authorList>
            <person name="Kalkreuter E."/>
            <person name="Kautsar S.A."/>
            <person name="Yang D."/>
            <person name="Bader C.D."/>
            <person name="Teijaro C.N."/>
            <person name="Fluegel L."/>
            <person name="Davis C.M."/>
            <person name="Simpson J.R."/>
            <person name="Lauterbach L."/>
            <person name="Steele A.D."/>
            <person name="Gui C."/>
            <person name="Meng S."/>
            <person name="Li G."/>
            <person name="Viehrig K."/>
            <person name="Ye F."/>
            <person name="Su P."/>
            <person name="Kiefer A.F."/>
            <person name="Nichols A."/>
            <person name="Cepeda A.J."/>
            <person name="Yan W."/>
            <person name="Fan B."/>
            <person name="Jiang Y."/>
            <person name="Adhikari A."/>
            <person name="Zheng C.-J."/>
            <person name="Schuster L."/>
            <person name="Cowan T.M."/>
            <person name="Smanski M.J."/>
            <person name="Chevrette M.G."/>
            <person name="De Carvalho L.P.S."/>
            <person name="Shen B."/>
        </authorList>
    </citation>
    <scope>NUCLEOTIDE SEQUENCE [LARGE SCALE GENOMIC DNA]</scope>
    <source>
        <strain evidence="1 2">NPDC007147</strain>
    </source>
</reference>
<accession>A0ABW6KVF0</accession>
<name>A0ABW6KVF0_9ACTN</name>
<dbReference type="Proteomes" id="UP001601197">
    <property type="component" value="Unassembled WGS sequence"/>
</dbReference>
<keyword evidence="2" id="KW-1185">Reference proteome</keyword>
<organism evidence="1 2">
    <name type="scientific">Streptomyces kebangsaanensis</name>
    <dbReference type="NCBI Taxonomy" id="864058"/>
    <lineage>
        <taxon>Bacteria</taxon>
        <taxon>Bacillati</taxon>
        <taxon>Actinomycetota</taxon>
        <taxon>Actinomycetes</taxon>
        <taxon>Kitasatosporales</taxon>
        <taxon>Streptomycetaceae</taxon>
        <taxon>Streptomyces</taxon>
    </lineage>
</organism>
<proteinExistence type="predicted"/>
<comment type="caution">
    <text evidence="1">The sequence shown here is derived from an EMBL/GenBank/DDBJ whole genome shotgun (WGS) entry which is preliminary data.</text>
</comment>